<feature type="non-terminal residue" evidence="1">
    <location>
        <position position="79"/>
    </location>
</feature>
<reference evidence="1" key="1">
    <citation type="journal article" date="2014" name="Front. Microbiol.">
        <title>High frequency of phylogenetically diverse reductive dehalogenase-homologous genes in deep subseafloor sedimentary metagenomes.</title>
        <authorList>
            <person name="Kawai M."/>
            <person name="Futagami T."/>
            <person name="Toyoda A."/>
            <person name="Takaki Y."/>
            <person name="Nishi S."/>
            <person name="Hori S."/>
            <person name="Arai W."/>
            <person name="Tsubouchi T."/>
            <person name="Morono Y."/>
            <person name="Uchiyama I."/>
            <person name="Ito T."/>
            <person name="Fujiyama A."/>
            <person name="Inagaki F."/>
            <person name="Takami H."/>
        </authorList>
    </citation>
    <scope>NUCLEOTIDE SEQUENCE</scope>
    <source>
        <strain evidence="1">Expedition CK06-06</strain>
    </source>
</reference>
<protein>
    <submittedName>
        <fullName evidence="1">Uncharacterized protein</fullName>
    </submittedName>
</protein>
<dbReference type="AlphaFoldDB" id="X0VLE2"/>
<gene>
    <name evidence="1" type="ORF">S01H1_60236</name>
</gene>
<evidence type="ECO:0000313" key="1">
    <source>
        <dbReference type="EMBL" id="GAG19060.1"/>
    </source>
</evidence>
<organism evidence="1">
    <name type="scientific">marine sediment metagenome</name>
    <dbReference type="NCBI Taxonomy" id="412755"/>
    <lineage>
        <taxon>unclassified sequences</taxon>
        <taxon>metagenomes</taxon>
        <taxon>ecological metagenomes</taxon>
    </lineage>
</organism>
<comment type="caution">
    <text evidence="1">The sequence shown here is derived from an EMBL/GenBank/DDBJ whole genome shotgun (WGS) entry which is preliminary data.</text>
</comment>
<dbReference type="EMBL" id="BARS01039453">
    <property type="protein sequence ID" value="GAG19060.1"/>
    <property type="molecule type" value="Genomic_DNA"/>
</dbReference>
<sequence>MSDDRIPIVMGIAEPVAEDGHTHYAYAVRSAIERVVRDVLKAEHVLVADNLEDRVSDLRVGDIVGDRWEIVMPIGKNPL</sequence>
<name>X0VLE2_9ZZZZ</name>
<proteinExistence type="predicted"/>
<accession>X0VLE2</accession>